<dbReference type="PANTHER" id="PTHR11067:SF9">
    <property type="entry name" value="INOSINE TRIPHOSPHATE PYROPHOSPHATASE"/>
    <property type="match status" value="1"/>
</dbReference>
<dbReference type="Pfam" id="PF01725">
    <property type="entry name" value="Ham1p_like"/>
    <property type="match status" value="1"/>
</dbReference>
<dbReference type="PANTHER" id="PTHR11067">
    <property type="entry name" value="INOSINE TRIPHOSPHATE PYROPHOSPHATASE/HAM1 PROTEIN"/>
    <property type="match status" value="1"/>
</dbReference>
<dbReference type="CDD" id="cd00515">
    <property type="entry name" value="HAM1"/>
    <property type="match status" value="1"/>
</dbReference>
<organism evidence="3 4">
    <name type="scientific">Candidatus Niyogibacteria bacterium CG10_big_fil_rev_8_21_14_0_10_46_36</name>
    <dbReference type="NCBI Taxonomy" id="1974726"/>
    <lineage>
        <taxon>Bacteria</taxon>
        <taxon>Candidatus Niyogiibacteriota</taxon>
    </lineage>
</organism>
<comment type="similarity">
    <text evidence="1">Belongs to the HAM1 NTPase family.</text>
</comment>
<dbReference type="EMBL" id="PFCO01000011">
    <property type="protein sequence ID" value="PIR69173.1"/>
    <property type="molecule type" value="Genomic_DNA"/>
</dbReference>
<accession>A0A2H0TCA4</accession>
<evidence type="ECO:0000313" key="4">
    <source>
        <dbReference type="Proteomes" id="UP000231503"/>
    </source>
</evidence>
<comment type="caution">
    <text evidence="3">The sequence shown here is derived from an EMBL/GenBank/DDBJ whole genome shotgun (WGS) entry which is preliminary data.</text>
</comment>
<dbReference type="Gene3D" id="3.90.950.10">
    <property type="match status" value="1"/>
</dbReference>
<dbReference type="InterPro" id="IPR002637">
    <property type="entry name" value="RdgB/HAM1"/>
</dbReference>
<evidence type="ECO:0000313" key="3">
    <source>
        <dbReference type="EMBL" id="PIR69173.1"/>
    </source>
</evidence>
<evidence type="ECO:0000256" key="2">
    <source>
        <dbReference type="ARBA" id="ARBA00022801"/>
    </source>
</evidence>
<dbReference type="GO" id="GO:0009143">
    <property type="term" value="P:nucleoside triphosphate catabolic process"/>
    <property type="evidence" value="ECO:0007669"/>
    <property type="project" value="InterPro"/>
</dbReference>
<evidence type="ECO:0000256" key="1">
    <source>
        <dbReference type="ARBA" id="ARBA00008023"/>
    </source>
</evidence>
<protein>
    <submittedName>
        <fullName evidence="3">Non-canonical purine NTP pyrophosphatase</fullName>
    </submittedName>
</protein>
<keyword evidence="2" id="KW-0378">Hydrolase</keyword>
<sequence length="177" mass="19574">MTLYFITGNKGKLAEVQAVLPDVEALDIDLPEIQSLDAHEIIKAKLLEAQKHQSGEFIVEDNSLYLEGIKGLPGPLIKWFLKTVGNDGLYKMAEAFGNFNAEAKVVIGYSNSGGEISFFEGNTKGTIVPARGSEGFGWDPIFQPEGYDKTFAELTPEEKNSFSMRRIAVEKLKEKLK</sequence>
<dbReference type="Proteomes" id="UP000231503">
    <property type="component" value="Unassembled WGS sequence"/>
</dbReference>
<dbReference type="GO" id="GO:0005737">
    <property type="term" value="C:cytoplasm"/>
    <property type="evidence" value="ECO:0007669"/>
    <property type="project" value="TreeGrafter"/>
</dbReference>
<dbReference type="SUPFAM" id="SSF52972">
    <property type="entry name" value="ITPase-like"/>
    <property type="match status" value="1"/>
</dbReference>
<reference evidence="4" key="1">
    <citation type="submission" date="2017-09" db="EMBL/GenBank/DDBJ databases">
        <title>Depth-based differentiation of microbial function through sediment-hosted aquifers and enrichment of novel symbionts in the deep terrestrial subsurface.</title>
        <authorList>
            <person name="Probst A.J."/>
            <person name="Ladd B."/>
            <person name="Jarett J.K."/>
            <person name="Geller-Mcgrath D.E."/>
            <person name="Sieber C.M.K."/>
            <person name="Emerson J.B."/>
            <person name="Anantharaman K."/>
            <person name="Thomas B.C."/>
            <person name="Malmstrom R."/>
            <person name="Stieglmeier M."/>
            <person name="Klingl A."/>
            <person name="Woyke T."/>
            <person name="Ryan C.M."/>
            <person name="Banfield J.F."/>
        </authorList>
    </citation>
    <scope>NUCLEOTIDE SEQUENCE [LARGE SCALE GENOMIC DNA]</scope>
</reference>
<gene>
    <name evidence="3" type="ORF">COU47_04500</name>
</gene>
<proteinExistence type="inferred from homology"/>
<dbReference type="GO" id="GO:0047429">
    <property type="term" value="F:nucleoside triphosphate diphosphatase activity"/>
    <property type="evidence" value="ECO:0007669"/>
    <property type="project" value="InterPro"/>
</dbReference>
<dbReference type="InterPro" id="IPR029001">
    <property type="entry name" value="ITPase-like_fam"/>
</dbReference>
<name>A0A2H0TCA4_9BACT</name>
<dbReference type="AlphaFoldDB" id="A0A2H0TCA4"/>